<accession>A0A9Q9UGX0</accession>
<evidence type="ECO:0000313" key="1">
    <source>
        <dbReference type="EMBL" id="VTT83194.1"/>
    </source>
</evidence>
<sequence>MPLLLAPYNDSMRLGMGFNSYTQTMCIDGAVDATDETMITTETLQPKITSSSKLFERLSEVVDMMDISRAATMTTGIMDVHGHMNVLNDTKIDDADISLMVSVRVMSKITSLKGSARFLPIDGMEAGSSRFNETFGDSYISGFITGGLFMNIISFIASDPEHKDKMIEAVEKGLTGSAMDLRNICKEVAITSVNHGVEVSGVTDVASILRIAGEFPALVAQDPQRTWAILTKYKANRSFNKWSRHQILKPLDYDSVASYTSKLFDNYIQYSDLSRKVKDIISQRDKYSQVDKTRAIPLELNTLLAARRALDKEMDKIVAVVNTLTRHPELLPNIDLLDANPKNGLVQGIVNEALSGSSRPIPQEESTVQENPFLSSVADCVPSESSSGIEELHTPCTSDIDSCSISDGSLVFRDETEPFNDLATRMLVPPEVWADLLPVKNDPPTSLVSQPAKTAPAPTVNYKELQILAAICGPYDVAAKLQDWVSPGENGDRVVIPLEDIKTLEDNGGHRGLPPGTKTKLWFVYKYTDMPIRVFSLDYDAQSTETLEITHDGLEGAVFYTYSRLKGIQSAVSMGTAGSTLVDQQQLATRAEIGKEATDSFSEKESKEVEPNQVAMAKGIHASDYSCTFQRGTLKVSPSETAFLHFENGVKFFFRNNGRFEVLDKHDEVFWSSEEAPKGQSPRLLAVYWTPLMKSFTRRERKLVFSSEFPYLEIDSEGGQLWGAHGLQLAQTENA</sequence>
<dbReference type="Proteomes" id="UP000760494">
    <property type="component" value="Unassembled WGS sequence"/>
</dbReference>
<gene>
    <name evidence="1" type="ORF">C2S_2932</name>
</gene>
<comment type="caution">
    <text evidence="1">The sequence shown here is derived from an EMBL/GenBank/DDBJ whole genome shotgun (WGS) entry which is preliminary data.</text>
</comment>
<protein>
    <submittedName>
        <fullName evidence="1">Uncharacterized protein</fullName>
    </submittedName>
</protein>
<name>A0A9Q9UGX0_FUSFU</name>
<reference evidence="1" key="1">
    <citation type="submission" date="2019-05" db="EMBL/GenBank/DDBJ databases">
        <authorList>
            <person name="Piombo E."/>
        </authorList>
    </citation>
    <scope>NUCLEOTIDE SEQUENCE</scope>
    <source>
        <strain evidence="1">C2S</strain>
    </source>
</reference>
<proteinExistence type="predicted"/>
<dbReference type="AlphaFoldDB" id="A0A9Q9UGX0"/>
<evidence type="ECO:0000313" key="2">
    <source>
        <dbReference type="Proteomes" id="UP000760494"/>
    </source>
</evidence>
<dbReference type="EMBL" id="CABFJX010000418">
    <property type="protein sequence ID" value="VTT83194.1"/>
    <property type="molecule type" value="Genomic_DNA"/>
</dbReference>
<organism evidence="1 2">
    <name type="scientific">Fusarium fujikuroi</name>
    <name type="common">Bakanae and foot rot disease fungus</name>
    <name type="synonym">Gibberella fujikuroi</name>
    <dbReference type="NCBI Taxonomy" id="5127"/>
    <lineage>
        <taxon>Eukaryota</taxon>
        <taxon>Fungi</taxon>
        <taxon>Dikarya</taxon>
        <taxon>Ascomycota</taxon>
        <taxon>Pezizomycotina</taxon>
        <taxon>Sordariomycetes</taxon>
        <taxon>Hypocreomycetidae</taxon>
        <taxon>Hypocreales</taxon>
        <taxon>Nectriaceae</taxon>
        <taxon>Fusarium</taxon>
        <taxon>Fusarium fujikuroi species complex</taxon>
    </lineage>
</organism>